<accession>A0A9W8LHR2</accession>
<dbReference type="OrthoDB" id="354at2759"/>
<dbReference type="GO" id="GO:0006294">
    <property type="term" value="P:nucleotide-excision repair, preincision complex assembly"/>
    <property type="evidence" value="ECO:0007669"/>
    <property type="project" value="TreeGrafter"/>
</dbReference>
<comment type="caution">
    <text evidence="9">The sequence shown here is derived from an EMBL/GenBank/DDBJ whole genome shotgun (WGS) entry which is preliminary data.</text>
</comment>
<dbReference type="GO" id="GO:0005675">
    <property type="term" value="C:transcription factor TFIIH holo complex"/>
    <property type="evidence" value="ECO:0007669"/>
    <property type="project" value="TreeGrafter"/>
</dbReference>
<keyword evidence="10" id="KW-1185">Reference proteome</keyword>
<dbReference type="InterPro" id="IPR035935">
    <property type="entry name" value="TFB5-like_sf"/>
</dbReference>
<evidence type="ECO:0000256" key="5">
    <source>
        <dbReference type="ARBA" id="ARBA00023163"/>
    </source>
</evidence>
<keyword evidence="4 8" id="KW-0805">Transcription regulation</keyword>
<dbReference type="SUPFAM" id="SSF142897">
    <property type="entry name" value="TFB5-like"/>
    <property type="match status" value="1"/>
</dbReference>
<evidence type="ECO:0000313" key="9">
    <source>
        <dbReference type="EMBL" id="KAJ2779443.1"/>
    </source>
</evidence>
<evidence type="ECO:0000313" key="10">
    <source>
        <dbReference type="Proteomes" id="UP001140172"/>
    </source>
</evidence>
<evidence type="ECO:0000256" key="3">
    <source>
        <dbReference type="ARBA" id="ARBA00022763"/>
    </source>
</evidence>
<dbReference type="AlphaFoldDB" id="A0A9W8LHR2"/>
<gene>
    <name evidence="9" type="primary">GTF2H5</name>
    <name evidence="9" type="ORF">GGI15_003878</name>
</gene>
<dbReference type="PANTHER" id="PTHR28580:SF1">
    <property type="entry name" value="GENERAL TRANSCRIPTION FACTOR IIH SUBUNIT 5"/>
    <property type="match status" value="1"/>
</dbReference>
<comment type="function">
    <text evidence="8">In NER, TFIIH acts by opening DNA around the lesion to allow the excision of the damaged oligonucleotide and its replacement by a new DNA fragment. In transcription, TFIIH has an essential role in transcription initiation. When the pre-initiation complex (PIC) has been established, TFIIH is required for promoter opening and promoter escape.</text>
</comment>
<dbReference type="PANTHER" id="PTHR28580">
    <property type="entry name" value="GENERAL TRANSCRIPTION FACTOR IIH SUBUNIT 5"/>
    <property type="match status" value="1"/>
</dbReference>
<evidence type="ECO:0000256" key="2">
    <source>
        <dbReference type="ARBA" id="ARBA00007470"/>
    </source>
</evidence>
<keyword evidence="6 8" id="KW-0234">DNA repair</keyword>
<evidence type="ECO:0000256" key="8">
    <source>
        <dbReference type="RuleBase" id="RU368032"/>
    </source>
</evidence>
<sequence length="73" mass="8288">MVRLVKGILIECDPDARVVLLDLNSKEEGNRQFIIEDLDSTHLFIKADDLGRIQAALDKEFESTVYEVDQPAK</sequence>
<organism evidence="9 10">
    <name type="scientific">Coemansia interrupta</name>
    <dbReference type="NCBI Taxonomy" id="1126814"/>
    <lineage>
        <taxon>Eukaryota</taxon>
        <taxon>Fungi</taxon>
        <taxon>Fungi incertae sedis</taxon>
        <taxon>Zoopagomycota</taxon>
        <taxon>Kickxellomycotina</taxon>
        <taxon>Kickxellomycetes</taxon>
        <taxon>Kickxellales</taxon>
        <taxon>Kickxellaceae</taxon>
        <taxon>Coemansia</taxon>
    </lineage>
</organism>
<proteinExistence type="inferred from homology"/>
<comment type="subunit">
    <text evidence="8">Component of the 7-subunit TFIIH core complex.</text>
</comment>
<reference evidence="9" key="1">
    <citation type="submission" date="2022-07" db="EMBL/GenBank/DDBJ databases">
        <title>Phylogenomic reconstructions and comparative analyses of Kickxellomycotina fungi.</title>
        <authorList>
            <person name="Reynolds N.K."/>
            <person name="Stajich J.E."/>
            <person name="Barry K."/>
            <person name="Grigoriev I.V."/>
            <person name="Crous P."/>
            <person name="Smith M.E."/>
        </authorList>
    </citation>
    <scope>NUCLEOTIDE SEQUENCE</scope>
    <source>
        <strain evidence="9">BCRC 34489</strain>
    </source>
</reference>
<protein>
    <recommendedName>
        <fullName evidence="8">General transcription and DNA repair factor IIH subunit TFB5</fullName>
    </recommendedName>
</protein>
<name>A0A9W8LHR2_9FUNG</name>
<evidence type="ECO:0000256" key="7">
    <source>
        <dbReference type="ARBA" id="ARBA00023242"/>
    </source>
</evidence>
<comment type="similarity">
    <text evidence="2 8">Belongs to the TFB5 family.</text>
</comment>
<evidence type="ECO:0000256" key="1">
    <source>
        <dbReference type="ARBA" id="ARBA00004123"/>
    </source>
</evidence>
<evidence type="ECO:0000256" key="4">
    <source>
        <dbReference type="ARBA" id="ARBA00023015"/>
    </source>
</evidence>
<dbReference type="GO" id="GO:0000439">
    <property type="term" value="C:transcription factor TFIIH core complex"/>
    <property type="evidence" value="ECO:0007669"/>
    <property type="project" value="UniProtKB-UniRule"/>
</dbReference>
<dbReference type="GO" id="GO:0006367">
    <property type="term" value="P:transcription initiation at RNA polymerase II promoter"/>
    <property type="evidence" value="ECO:0007669"/>
    <property type="project" value="UniProtKB-UniRule"/>
</dbReference>
<keyword evidence="5 8" id="KW-0804">Transcription</keyword>
<dbReference type="Gene3D" id="3.30.70.1220">
    <property type="entry name" value="TFB5-like"/>
    <property type="match status" value="1"/>
</dbReference>
<dbReference type="Proteomes" id="UP001140172">
    <property type="component" value="Unassembled WGS sequence"/>
</dbReference>
<keyword evidence="7 8" id="KW-0539">Nucleus</keyword>
<evidence type="ECO:0000256" key="6">
    <source>
        <dbReference type="ARBA" id="ARBA00023204"/>
    </source>
</evidence>
<keyword evidence="3 8" id="KW-0227">DNA damage</keyword>
<dbReference type="SMART" id="SM01395">
    <property type="entry name" value="Tbf5"/>
    <property type="match status" value="1"/>
</dbReference>
<comment type="subcellular location">
    <subcellularLocation>
        <location evidence="1 8">Nucleus</location>
    </subcellularLocation>
</comment>
<dbReference type="InterPro" id="IPR009400">
    <property type="entry name" value="TFIIH_TTDA/Tfb5"/>
</dbReference>
<dbReference type="Pfam" id="PF06331">
    <property type="entry name" value="Tfb5"/>
    <property type="match status" value="1"/>
</dbReference>
<dbReference type="EMBL" id="JANBUM010000298">
    <property type="protein sequence ID" value="KAJ2779443.1"/>
    <property type="molecule type" value="Genomic_DNA"/>
</dbReference>